<feature type="transmembrane region" description="Helical" evidence="2">
    <location>
        <begin position="228"/>
        <end position="247"/>
    </location>
</feature>
<keyword evidence="3" id="KW-0732">Signal</keyword>
<dbReference type="Proteomes" id="UP000077521">
    <property type="component" value="Unassembled WGS sequence"/>
</dbReference>
<reference evidence="4" key="2">
    <citation type="journal article" date="2019" name="IMA Fungus">
        <title>Genome sequencing and comparison of five Tilletia species to identify candidate genes for the detection of regulated species infecting wheat.</title>
        <authorList>
            <person name="Nguyen H.D.T."/>
            <person name="Sultana T."/>
            <person name="Kesanakurti P."/>
            <person name="Hambleton S."/>
        </authorList>
    </citation>
    <scope>NUCLEOTIDE SEQUENCE</scope>
    <source>
        <strain evidence="4">DAOMC 236416</strain>
    </source>
</reference>
<evidence type="ECO:0000313" key="4">
    <source>
        <dbReference type="EMBL" id="KAE8258859.1"/>
    </source>
</evidence>
<protein>
    <recommendedName>
        <fullName evidence="6">Extracellular membrane protein CFEM domain-containing protein</fullName>
    </recommendedName>
</protein>
<keyword evidence="5" id="KW-1185">Reference proteome</keyword>
<dbReference type="AlphaFoldDB" id="A0A177TFU4"/>
<feature type="compositionally biased region" description="Basic residues" evidence="1">
    <location>
        <begin position="145"/>
        <end position="162"/>
    </location>
</feature>
<gene>
    <name evidence="4" type="ORF">A4X13_0g1384</name>
</gene>
<keyword evidence="2" id="KW-1133">Transmembrane helix</keyword>
<evidence type="ECO:0000256" key="1">
    <source>
        <dbReference type="SAM" id="MobiDB-lite"/>
    </source>
</evidence>
<feature type="region of interest" description="Disordered" evidence="1">
    <location>
        <begin position="131"/>
        <end position="186"/>
    </location>
</feature>
<keyword evidence="2" id="KW-0812">Transmembrane</keyword>
<reference evidence="4" key="1">
    <citation type="submission" date="2016-04" db="EMBL/GenBank/DDBJ databases">
        <authorList>
            <person name="Nguyen H.D."/>
            <person name="Samba Siva P."/>
            <person name="Cullis J."/>
            <person name="Levesque C.A."/>
            <person name="Hambleton S."/>
        </authorList>
    </citation>
    <scope>NUCLEOTIDE SEQUENCE</scope>
    <source>
        <strain evidence="4">DAOMC 236416</strain>
    </source>
</reference>
<accession>A0A177TFU4</accession>
<dbReference type="EMBL" id="LWDF02000054">
    <property type="protein sequence ID" value="KAE8258859.1"/>
    <property type="molecule type" value="Genomic_DNA"/>
</dbReference>
<evidence type="ECO:0000313" key="5">
    <source>
        <dbReference type="Proteomes" id="UP000077521"/>
    </source>
</evidence>
<evidence type="ECO:0000256" key="2">
    <source>
        <dbReference type="SAM" id="Phobius"/>
    </source>
</evidence>
<evidence type="ECO:0008006" key="6">
    <source>
        <dbReference type="Google" id="ProtNLM"/>
    </source>
</evidence>
<proteinExistence type="predicted"/>
<feature type="compositionally biased region" description="Low complexity" evidence="1">
    <location>
        <begin position="173"/>
        <end position="186"/>
    </location>
</feature>
<feature type="signal peptide" evidence="3">
    <location>
        <begin position="1"/>
        <end position="27"/>
    </location>
</feature>
<evidence type="ECO:0000256" key="3">
    <source>
        <dbReference type="SAM" id="SignalP"/>
    </source>
</evidence>
<organism evidence="4 5">
    <name type="scientific">Tilletia indica</name>
    <dbReference type="NCBI Taxonomy" id="43049"/>
    <lineage>
        <taxon>Eukaryota</taxon>
        <taxon>Fungi</taxon>
        <taxon>Dikarya</taxon>
        <taxon>Basidiomycota</taxon>
        <taxon>Ustilaginomycotina</taxon>
        <taxon>Exobasidiomycetes</taxon>
        <taxon>Tilletiales</taxon>
        <taxon>Tilletiaceae</taxon>
        <taxon>Tilletia</taxon>
    </lineage>
</organism>
<sequence>MARPGSTLSLLFIFSLFLALAIHSVHAGKDDEAPLKKGATCSKSKSKLVQTCLENVYKEEEALPRGPCYSDDVECYCMVQQGIIDCWEDNGCGNAQPKSQITWNNENCAGQKGFSNKAAGGDLVFDLSKVNSANATPEPTPTAKKDKKKDHKKHKHKGKKGKKADEDDDAESTDASPSATEAPLSDTYSSSSAYAYSASPYITPPVYAVPNDNLSAASSSSASASVPVALTAAAGILAASTVLLLVCA</sequence>
<comment type="caution">
    <text evidence="4">The sequence shown here is derived from an EMBL/GenBank/DDBJ whole genome shotgun (WGS) entry which is preliminary data.</text>
</comment>
<keyword evidence="2" id="KW-0472">Membrane</keyword>
<feature type="chain" id="PRO_5043780630" description="Extracellular membrane protein CFEM domain-containing protein" evidence="3">
    <location>
        <begin position="28"/>
        <end position="248"/>
    </location>
</feature>
<name>A0A177TFU4_9BASI</name>